<dbReference type="EMBL" id="GBRH01246593">
    <property type="protein sequence ID" value="JAD51302.1"/>
    <property type="molecule type" value="Transcribed_RNA"/>
</dbReference>
<evidence type="ECO:0000313" key="1">
    <source>
        <dbReference type="EMBL" id="JAD51302.1"/>
    </source>
</evidence>
<dbReference type="AlphaFoldDB" id="A0A0A9AW29"/>
<reference evidence="1" key="2">
    <citation type="journal article" date="2015" name="Data Brief">
        <title>Shoot transcriptome of the giant reed, Arundo donax.</title>
        <authorList>
            <person name="Barrero R.A."/>
            <person name="Guerrero F.D."/>
            <person name="Moolhuijzen P."/>
            <person name="Goolsby J.A."/>
            <person name="Tidwell J."/>
            <person name="Bellgard S.E."/>
            <person name="Bellgard M.I."/>
        </authorList>
    </citation>
    <scope>NUCLEOTIDE SEQUENCE</scope>
    <source>
        <tissue evidence="1">Shoot tissue taken approximately 20 cm above the soil surface</tissue>
    </source>
</reference>
<proteinExistence type="predicted"/>
<sequence>MPKKIRCYFYYGSQKAKLIGSLSTMGPPLEMINCSTVGSRKETGARK</sequence>
<name>A0A0A9AW29_ARUDO</name>
<accession>A0A0A9AW29</accession>
<reference evidence="1" key="1">
    <citation type="submission" date="2014-09" db="EMBL/GenBank/DDBJ databases">
        <authorList>
            <person name="Magalhaes I.L.F."/>
            <person name="Oliveira U."/>
            <person name="Santos F.R."/>
            <person name="Vidigal T.H.D.A."/>
            <person name="Brescovit A.D."/>
            <person name="Santos A.J."/>
        </authorList>
    </citation>
    <scope>NUCLEOTIDE SEQUENCE</scope>
    <source>
        <tissue evidence="1">Shoot tissue taken approximately 20 cm above the soil surface</tissue>
    </source>
</reference>
<organism evidence="1">
    <name type="scientific">Arundo donax</name>
    <name type="common">Giant reed</name>
    <name type="synonym">Donax arundinaceus</name>
    <dbReference type="NCBI Taxonomy" id="35708"/>
    <lineage>
        <taxon>Eukaryota</taxon>
        <taxon>Viridiplantae</taxon>
        <taxon>Streptophyta</taxon>
        <taxon>Embryophyta</taxon>
        <taxon>Tracheophyta</taxon>
        <taxon>Spermatophyta</taxon>
        <taxon>Magnoliopsida</taxon>
        <taxon>Liliopsida</taxon>
        <taxon>Poales</taxon>
        <taxon>Poaceae</taxon>
        <taxon>PACMAD clade</taxon>
        <taxon>Arundinoideae</taxon>
        <taxon>Arundineae</taxon>
        <taxon>Arundo</taxon>
    </lineage>
</organism>
<protein>
    <submittedName>
        <fullName evidence="1">Uncharacterized protein</fullName>
    </submittedName>
</protein>